<accession>A0ABY6KGV8</accession>
<dbReference type="Pfam" id="PF05018">
    <property type="entry name" value="CFA20_dom"/>
    <property type="match status" value="1"/>
</dbReference>
<keyword evidence="4" id="KW-1185">Reference proteome</keyword>
<dbReference type="InterPro" id="IPR007714">
    <property type="entry name" value="CFA20_dom"/>
</dbReference>
<evidence type="ECO:0000259" key="1">
    <source>
        <dbReference type="Pfam" id="PF05018"/>
    </source>
</evidence>
<evidence type="ECO:0000313" key="2">
    <source>
        <dbReference type="EMBL" id="UYV68080.1"/>
    </source>
</evidence>
<evidence type="ECO:0000313" key="3">
    <source>
        <dbReference type="EMBL" id="UYV68083.1"/>
    </source>
</evidence>
<gene>
    <name evidence="2" type="ORF">LAZ67_5002990</name>
    <name evidence="3" type="ORF">LAZ67_5002993</name>
</gene>
<dbReference type="Proteomes" id="UP001235939">
    <property type="component" value="Chromosome 05"/>
</dbReference>
<dbReference type="InterPro" id="IPR040441">
    <property type="entry name" value="CFA20/CFAP20DC"/>
</dbReference>
<feature type="domain" description="CFA20" evidence="1">
    <location>
        <begin position="2"/>
        <end position="157"/>
    </location>
</feature>
<reference evidence="2 4" key="1">
    <citation type="submission" date="2022-01" db="EMBL/GenBank/DDBJ databases">
        <title>A chromosomal length assembly of Cordylochernes scorpioides.</title>
        <authorList>
            <person name="Zeh D."/>
            <person name="Zeh J."/>
        </authorList>
    </citation>
    <scope>NUCLEOTIDE SEQUENCE [LARGE SCALE GENOMIC DNA]</scope>
    <source>
        <strain evidence="2">IN4F17</strain>
        <tissue evidence="2">Whole Body</tissue>
    </source>
</reference>
<sequence length="162" mass="18950">MVRHGYIKRIQDNHIGASVLEIVGTNVASNFLICPADPKITLGIRMPYLAFTLKNLKKYFAFEVQIIDNKSVRRRFRASSFQTVTKVVPFLCTLHLRLEEGWNQVWFNLEDFTRRAYGSGYVETLRVQVHANCRLRRVFFADRQYAEEDLPIEFKLYPTSQA</sequence>
<name>A0ABY6KGV8_9ARAC</name>
<organism evidence="2 4">
    <name type="scientific">Cordylochernes scorpioides</name>
    <dbReference type="NCBI Taxonomy" id="51811"/>
    <lineage>
        <taxon>Eukaryota</taxon>
        <taxon>Metazoa</taxon>
        <taxon>Ecdysozoa</taxon>
        <taxon>Arthropoda</taxon>
        <taxon>Chelicerata</taxon>
        <taxon>Arachnida</taxon>
        <taxon>Pseudoscorpiones</taxon>
        <taxon>Cheliferoidea</taxon>
        <taxon>Chernetidae</taxon>
        <taxon>Cordylochernes</taxon>
    </lineage>
</organism>
<proteinExistence type="predicted"/>
<evidence type="ECO:0000313" key="4">
    <source>
        <dbReference type="Proteomes" id="UP001235939"/>
    </source>
</evidence>
<protein>
    <submittedName>
        <fullName evidence="2">CFAP20</fullName>
    </submittedName>
</protein>
<dbReference type="PANTHER" id="PTHR12458">
    <property type="entry name" value="ORF PROTEIN"/>
    <property type="match status" value="1"/>
</dbReference>
<dbReference type="EMBL" id="CP092867">
    <property type="protein sequence ID" value="UYV68080.1"/>
    <property type="molecule type" value="Genomic_DNA"/>
</dbReference>
<dbReference type="EMBL" id="CP092867">
    <property type="protein sequence ID" value="UYV68083.1"/>
    <property type="molecule type" value="Genomic_DNA"/>
</dbReference>